<sequence length="121" mass="13455">MRKTEKLARDGIRAIAAVANILSAGTMCLEGTIHPVLQNWTTADAELYEELRQPLLLVSKILDTDVALEWISDFIIDDIFSGNYPGAQLPYAYSCLGTQQNPTPYSIARHHKAPWASPEQK</sequence>
<protein>
    <submittedName>
        <fullName evidence="1">Uncharacterized protein</fullName>
    </submittedName>
</protein>
<comment type="caution">
    <text evidence="1">The sequence shown here is derived from an EMBL/GenBank/DDBJ whole genome shotgun (WGS) entry which is preliminary data.</text>
</comment>
<name>A0ABR1SA79_9PEZI</name>
<reference evidence="1 2" key="1">
    <citation type="submission" date="2023-01" db="EMBL/GenBank/DDBJ databases">
        <title>Analysis of 21 Apiospora genomes using comparative genomics revels a genus with tremendous synthesis potential of carbohydrate active enzymes and secondary metabolites.</title>
        <authorList>
            <person name="Sorensen T."/>
        </authorList>
    </citation>
    <scope>NUCLEOTIDE SEQUENCE [LARGE SCALE GENOMIC DNA]</scope>
    <source>
        <strain evidence="1 2">CBS 20057</strain>
    </source>
</reference>
<keyword evidence="2" id="KW-1185">Reference proteome</keyword>
<proteinExistence type="predicted"/>
<dbReference type="EMBL" id="JAQQWI010000007">
    <property type="protein sequence ID" value="KAK8028736.1"/>
    <property type="molecule type" value="Genomic_DNA"/>
</dbReference>
<dbReference type="Proteomes" id="UP001396898">
    <property type="component" value="Unassembled WGS sequence"/>
</dbReference>
<accession>A0ABR1SA79</accession>
<evidence type="ECO:0000313" key="1">
    <source>
        <dbReference type="EMBL" id="KAK8028736.1"/>
    </source>
</evidence>
<evidence type="ECO:0000313" key="2">
    <source>
        <dbReference type="Proteomes" id="UP001396898"/>
    </source>
</evidence>
<gene>
    <name evidence="1" type="ORF">PG991_005792</name>
</gene>
<organism evidence="1 2">
    <name type="scientific">Apiospora marii</name>
    <dbReference type="NCBI Taxonomy" id="335849"/>
    <lineage>
        <taxon>Eukaryota</taxon>
        <taxon>Fungi</taxon>
        <taxon>Dikarya</taxon>
        <taxon>Ascomycota</taxon>
        <taxon>Pezizomycotina</taxon>
        <taxon>Sordariomycetes</taxon>
        <taxon>Xylariomycetidae</taxon>
        <taxon>Amphisphaeriales</taxon>
        <taxon>Apiosporaceae</taxon>
        <taxon>Apiospora</taxon>
    </lineage>
</organism>